<keyword evidence="5 6" id="KW-0408">Iron</keyword>
<dbReference type="GeneID" id="24093826"/>
<dbReference type="PRINTS" id="PR00463">
    <property type="entry name" value="EP450I"/>
</dbReference>
<dbReference type="Proteomes" id="UP000006352">
    <property type="component" value="Unassembled WGS sequence"/>
</dbReference>
<dbReference type="InterPro" id="IPR017972">
    <property type="entry name" value="Cyt_P450_CS"/>
</dbReference>
<dbReference type="Pfam" id="PF00067">
    <property type="entry name" value="p450"/>
    <property type="match status" value="1"/>
</dbReference>
<dbReference type="HOGENOM" id="CLU_022195_0_2_1"/>
<dbReference type="PANTHER" id="PTHR46206">
    <property type="entry name" value="CYTOCHROME P450"/>
    <property type="match status" value="1"/>
</dbReference>
<dbReference type="Gene3D" id="1.10.630.10">
    <property type="entry name" value="Cytochrome P450"/>
    <property type="match status" value="1"/>
</dbReference>
<dbReference type="InParanoid" id="J4GIY4"/>
<evidence type="ECO:0000256" key="1">
    <source>
        <dbReference type="ARBA" id="ARBA00001971"/>
    </source>
</evidence>
<dbReference type="InterPro" id="IPR002401">
    <property type="entry name" value="Cyt_P450_E_grp-I"/>
</dbReference>
<evidence type="ECO:0000313" key="9">
    <source>
        <dbReference type="Proteomes" id="UP000006352"/>
    </source>
</evidence>
<name>J4GIY4_9APHY</name>
<dbReference type="InterPro" id="IPR036396">
    <property type="entry name" value="Cyt_P450_sf"/>
</dbReference>
<comment type="cofactor">
    <cofactor evidence="1 6">
        <name>heme</name>
        <dbReference type="ChEBI" id="CHEBI:30413"/>
    </cofactor>
</comment>
<keyword evidence="9" id="KW-1185">Reference proteome</keyword>
<dbReference type="SUPFAM" id="SSF48264">
    <property type="entry name" value="Cytochrome P450"/>
    <property type="match status" value="1"/>
</dbReference>
<keyword evidence="6 7" id="KW-0349">Heme</keyword>
<accession>J4GIY4</accession>
<evidence type="ECO:0000313" key="8">
    <source>
        <dbReference type="EMBL" id="CCL98915.1"/>
    </source>
</evidence>
<comment type="similarity">
    <text evidence="2 7">Belongs to the cytochrome P450 family.</text>
</comment>
<evidence type="ECO:0000256" key="5">
    <source>
        <dbReference type="ARBA" id="ARBA00023004"/>
    </source>
</evidence>
<keyword evidence="3 6" id="KW-0479">Metal-binding</keyword>
<evidence type="ECO:0000256" key="2">
    <source>
        <dbReference type="ARBA" id="ARBA00010617"/>
    </source>
</evidence>
<dbReference type="GO" id="GO:0005506">
    <property type="term" value="F:iron ion binding"/>
    <property type="evidence" value="ECO:0007669"/>
    <property type="project" value="InterPro"/>
</dbReference>
<dbReference type="GO" id="GO:0016705">
    <property type="term" value="F:oxidoreductase activity, acting on paired donors, with incorporation or reduction of molecular oxygen"/>
    <property type="evidence" value="ECO:0007669"/>
    <property type="project" value="InterPro"/>
</dbReference>
<sequence length="501" mass="56756">MASSAEVICALLAIVVGFVVIRKKTDPLHHIPAIGPTAPLLSYLGAIRFLNNAREVLQEGYDKYKIFKVSMFDRWIVVVSGAKMNEELRKVPDEQMSFMEAIDLMIQSKYTIAPDILVHPIHITVIKEQLTKNLAPLFPDVAEEVRLAFQELIPAKDDEWVSVPGYDTIAAVIARASNRVFVGVPLCRNAEYLKLATTFTAEVMKGCTVLAFFPDFLKPLIGPFLPWSRRAIRRMHPLLRPVIEERLRQREENGDDWSDKPNDLLMWIIDEARRVGLNEPIDLWVQGVLVSNFTAIHTSTITFTHALFHLAANPEYIKPLREEVEEVIRQENGWTKVSMNKMWKLDSFLKESSRVNGVSGIAVTRIALTDVTLSDGTLLPMGTVVTAAAASTHLDEENYDKPDIFDPFRFSNMRAEESEKNRHHYVSTSAEYIGFGHGRHACPGRFFAVNELKIMLATIILYYDVKFADGGKRPDNTWMATTILPNQTAKVMFRKRQDLVV</sequence>
<keyword evidence="7" id="KW-0503">Monooxygenase</keyword>
<dbReference type="OrthoDB" id="1844152at2759"/>
<feature type="binding site" description="axial binding residue" evidence="6">
    <location>
        <position position="442"/>
    </location>
    <ligand>
        <name>heme</name>
        <dbReference type="ChEBI" id="CHEBI:30413"/>
    </ligand>
    <ligandPart>
        <name>Fe</name>
        <dbReference type="ChEBI" id="CHEBI:18248"/>
    </ligandPart>
</feature>
<evidence type="ECO:0000256" key="4">
    <source>
        <dbReference type="ARBA" id="ARBA00023002"/>
    </source>
</evidence>
<proteinExistence type="inferred from homology"/>
<dbReference type="GO" id="GO:0020037">
    <property type="term" value="F:heme binding"/>
    <property type="evidence" value="ECO:0007669"/>
    <property type="project" value="InterPro"/>
</dbReference>
<organism evidence="8 9">
    <name type="scientific">Fibroporia radiculosa</name>
    <dbReference type="NCBI Taxonomy" id="599839"/>
    <lineage>
        <taxon>Eukaryota</taxon>
        <taxon>Fungi</taxon>
        <taxon>Dikarya</taxon>
        <taxon>Basidiomycota</taxon>
        <taxon>Agaricomycotina</taxon>
        <taxon>Agaricomycetes</taxon>
        <taxon>Polyporales</taxon>
        <taxon>Fibroporiaceae</taxon>
        <taxon>Fibroporia</taxon>
    </lineage>
</organism>
<protein>
    <recommendedName>
        <fullName evidence="10">Cytochrome P450</fullName>
    </recommendedName>
</protein>
<dbReference type="EMBL" id="HE796905">
    <property type="protein sequence ID" value="CCL98915.1"/>
    <property type="molecule type" value="Genomic_DNA"/>
</dbReference>
<evidence type="ECO:0000256" key="7">
    <source>
        <dbReference type="RuleBase" id="RU000461"/>
    </source>
</evidence>
<dbReference type="AlphaFoldDB" id="J4GIY4"/>
<dbReference type="RefSeq" id="XP_012178198.1">
    <property type="nucleotide sequence ID" value="XM_012322808.1"/>
</dbReference>
<keyword evidence="4 7" id="KW-0560">Oxidoreductase</keyword>
<reference evidence="8 9" key="1">
    <citation type="journal article" date="2012" name="Appl. Environ. Microbiol.">
        <title>Short-read sequencing for genomic analysis of the brown rot fungus Fibroporia radiculosa.</title>
        <authorList>
            <person name="Tang J.D."/>
            <person name="Perkins A.D."/>
            <person name="Sonstegard T.S."/>
            <person name="Schroeder S.G."/>
            <person name="Burgess S.C."/>
            <person name="Diehl S.V."/>
        </authorList>
    </citation>
    <scope>NUCLEOTIDE SEQUENCE [LARGE SCALE GENOMIC DNA]</scope>
    <source>
        <strain evidence="8 9">TFFH 294</strain>
    </source>
</reference>
<dbReference type="CDD" id="cd11041">
    <property type="entry name" value="CYP503A1-like"/>
    <property type="match status" value="1"/>
</dbReference>
<dbReference type="PROSITE" id="PS00086">
    <property type="entry name" value="CYTOCHROME_P450"/>
    <property type="match status" value="1"/>
</dbReference>
<gene>
    <name evidence="8" type="ORF">FIBRA_00922</name>
</gene>
<evidence type="ECO:0000256" key="3">
    <source>
        <dbReference type="ARBA" id="ARBA00022723"/>
    </source>
</evidence>
<evidence type="ECO:0008006" key="10">
    <source>
        <dbReference type="Google" id="ProtNLM"/>
    </source>
</evidence>
<dbReference type="STRING" id="599839.J4GIY4"/>
<dbReference type="InterPro" id="IPR001128">
    <property type="entry name" value="Cyt_P450"/>
</dbReference>
<evidence type="ECO:0000256" key="6">
    <source>
        <dbReference type="PIRSR" id="PIRSR602401-1"/>
    </source>
</evidence>
<dbReference type="GO" id="GO:0004497">
    <property type="term" value="F:monooxygenase activity"/>
    <property type="evidence" value="ECO:0007669"/>
    <property type="project" value="UniProtKB-KW"/>
</dbReference>